<dbReference type="PROSITE" id="PS00374">
    <property type="entry name" value="MGMT"/>
    <property type="match status" value="1"/>
</dbReference>
<feature type="binding site" evidence="16">
    <location>
        <position position="44"/>
    </location>
    <ligand>
        <name>Zn(2+)</name>
        <dbReference type="ChEBI" id="CHEBI:29105"/>
    </ligand>
</feature>
<dbReference type="Gene3D" id="1.10.10.10">
    <property type="entry name" value="Winged helix-like DNA-binding domain superfamily/Winged helix DNA-binding domain"/>
    <property type="match status" value="1"/>
</dbReference>
<evidence type="ECO:0000256" key="10">
    <source>
        <dbReference type="ARBA" id="ARBA00023125"/>
    </source>
</evidence>
<feature type="domain" description="HTH araC/xylS-type" evidence="17">
    <location>
        <begin position="86"/>
        <end position="187"/>
    </location>
</feature>
<feature type="active site" description="Nucleophile; methyl group acceptor from either O6-methylguanine or O4-methylthymine" evidence="15">
    <location>
        <position position="325"/>
    </location>
</feature>
<gene>
    <name evidence="18" type="ORF">EV668_0959</name>
</gene>
<sequence>MSVMTTGAITDDPRFAAMRRRDAAEDGRFVYAVRTTGVYCRPSCAARPARPENVAFFETGAEARAAGFRPCKRCRPDEDRSDGRRARIVAQACRTIREAEEMPSLGDLAAEAGLSTFHFHRLFKTETGLTPRAYGVAERAKRVRAQLEAGSGSVTAAIYDAGFNASSRFYETSNAVLGMTPTAYRNGGAEAKILFAIGECSLGSILVARSDKGICSIAIGDDPEALVRELQDRFPRASLVGGDAAFEATVAAVIGFVEAPGIGLDLPLDIRGTAFQQRVWAALRQIPAGQTSTYAEIAHRIGDPKAVRAVAGACAANTIAVAIPCHRVVRTDGSLSGYRWGVERKRDLLAREAGG</sequence>
<evidence type="ECO:0000256" key="3">
    <source>
        <dbReference type="ARBA" id="ARBA00011918"/>
    </source>
</evidence>
<dbReference type="NCBIfam" id="NF011964">
    <property type="entry name" value="PRK15435.1"/>
    <property type="match status" value="1"/>
</dbReference>
<dbReference type="OrthoDB" id="9802228at2"/>
<dbReference type="EMBL" id="SNZR01000011">
    <property type="protein sequence ID" value="TDR93694.1"/>
    <property type="molecule type" value="Genomic_DNA"/>
</dbReference>
<comment type="catalytic activity">
    <reaction evidence="1">
        <text>a 4-O-methyl-thymidine in DNA + L-cysteinyl-[protein] = a thymidine in DNA + S-methyl-L-cysteinyl-[protein]</text>
        <dbReference type="Rhea" id="RHEA:53428"/>
        <dbReference type="Rhea" id="RHEA-COMP:10131"/>
        <dbReference type="Rhea" id="RHEA-COMP:10132"/>
        <dbReference type="Rhea" id="RHEA-COMP:13555"/>
        <dbReference type="Rhea" id="RHEA-COMP:13556"/>
        <dbReference type="ChEBI" id="CHEBI:29950"/>
        <dbReference type="ChEBI" id="CHEBI:82612"/>
        <dbReference type="ChEBI" id="CHEBI:137386"/>
        <dbReference type="ChEBI" id="CHEBI:137387"/>
        <dbReference type="EC" id="2.1.1.63"/>
    </reaction>
</comment>
<dbReference type="GO" id="GO:0006281">
    <property type="term" value="P:DNA repair"/>
    <property type="evidence" value="ECO:0007669"/>
    <property type="project" value="UniProtKB-KW"/>
</dbReference>
<proteinExistence type="inferred from homology"/>
<keyword evidence="11" id="KW-0010">Activator</keyword>
<dbReference type="FunFam" id="1.10.10.10:FF:000214">
    <property type="entry name" value="Methylated-DNA--protein-cysteine methyltransferase"/>
    <property type="match status" value="1"/>
</dbReference>
<evidence type="ECO:0000313" key="18">
    <source>
        <dbReference type="EMBL" id="TDR93694.1"/>
    </source>
</evidence>
<evidence type="ECO:0000256" key="2">
    <source>
        <dbReference type="ARBA" id="ARBA00008711"/>
    </source>
</evidence>
<dbReference type="InterPro" id="IPR016221">
    <property type="entry name" value="Bifunct_regulatory_prot_Ada"/>
</dbReference>
<keyword evidence="5 18" id="KW-0808">Transferase</keyword>
<dbReference type="SMART" id="SM00342">
    <property type="entry name" value="HTH_ARAC"/>
    <property type="match status" value="1"/>
</dbReference>
<dbReference type="PIRSF" id="PIRSF000409">
    <property type="entry name" value="Ada"/>
    <property type="match status" value="1"/>
</dbReference>
<dbReference type="PROSITE" id="PS00041">
    <property type="entry name" value="HTH_ARAC_FAMILY_1"/>
    <property type="match status" value="1"/>
</dbReference>
<dbReference type="GO" id="GO:0003700">
    <property type="term" value="F:DNA-binding transcription factor activity"/>
    <property type="evidence" value="ECO:0007669"/>
    <property type="project" value="InterPro"/>
</dbReference>
<evidence type="ECO:0000256" key="4">
    <source>
        <dbReference type="ARBA" id="ARBA00022603"/>
    </source>
</evidence>
<dbReference type="InterPro" id="IPR009057">
    <property type="entry name" value="Homeodomain-like_sf"/>
</dbReference>
<feature type="active site" description="Nucleophile; methyl group acceptor from methylphosphotriester" evidence="15">
    <location>
        <position position="40"/>
    </location>
</feature>
<dbReference type="PANTHER" id="PTHR10815:SF14">
    <property type="entry name" value="BIFUNCTIONAL TRANSCRIPTIONAL ACTIVATOR_DNA REPAIR ENZYME ADA"/>
    <property type="match status" value="1"/>
</dbReference>
<keyword evidence="12" id="KW-0804">Transcription</keyword>
<comment type="caution">
    <text evidence="18">The sequence shown here is derived from an EMBL/GenBank/DDBJ whole genome shotgun (WGS) entry which is preliminary data.</text>
</comment>
<dbReference type="InterPro" id="IPR018060">
    <property type="entry name" value="HTH_AraC"/>
</dbReference>
<dbReference type="Gene3D" id="3.40.10.10">
    <property type="entry name" value="DNA Methylphosphotriester Repair Domain"/>
    <property type="match status" value="1"/>
</dbReference>
<keyword evidence="7" id="KW-0227">DNA damage</keyword>
<dbReference type="GO" id="GO:0032259">
    <property type="term" value="P:methylation"/>
    <property type="evidence" value="ECO:0007669"/>
    <property type="project" value="UniProtKB-KW"/>
</dbReference>
<evidence type="ECO:0000313" key="19">
    <source>
        <dbReference type="Proteomes" id="UP000295122"/>
    </source>
</evidence>
<dbReference type="SUPFAM" id="SSF46689">
    <property type="entry name" value="Homeodomain-like"/>
    <property type="match status" value="1"/>
</dbReference>
<evidence type="ECO:0000256" key="7">
    <source>
        <dbReference type="ARBA" id="ARBA00022763"/>
    </source>
</evidence>
<keyword evidence="9" id="KW-0805">Transcription regulation</keyword>
<evidence type="ECO:0000256" key="8">
    <source>
        <dbReference type="ARBA" id="ARBA00022833"/>
    </source>
</evidence>
<evidence type="ECO:0000256" key="1">
    <source>
        <dbReference type="ARBA" id="ARBA00001286"/>
    </source>
</evidence>
<feature type="binding site" evidence="16">
    <location>
        <position position="71"/>
    </location>
    <ligand>
        <name>Zn(2+)</name>
        <dbReference type="ChEBI" id="CHEBI:29105"/>
    </ligand>
</feature>
<comment type="similarity">
    <text evidence="2">Belongs to the MGMT family.</text>
</comment>
<dbReference type="PROSITE" id="PS01124">
    <property type="entry name" value="HTH_ARAC_FAMILY_2"/>
    <property type="match status" value="1"/>
</dbReference>
<dbReference type="EC" id="2.1.1.63" evidence="3"/>
<keyword evidence="13" id="KW-0234">DNA repair</keyword>
<dbReference type="RefSeq" id="WP_133768669.1">
    <property type="nucleotide sequence ID" value="NZ_SNZR01000011.1"/>
</dbReference>
<dbReference type="InterPro" id="IPR035451">
    <property type="entry name" value="Ada-like_dom_sf"/>
</dbReference>
<dbReference type="InterPro" id="IPR004026">
    <property type="entry name" value="Ada_DNA_repair_Zn-bd"/>
</dbReference>
<evidence type="ECO:0000256" key="16">
    <source>
        <dbReference type="PIRSR" id="PIRSR000409-3"/>
    </source>
</evidence>
<dbReference type="GO" id="GO:0003908">
    <property type="term" value="F:methylated-DNA-[protein]-cysteine S-methyltransferase activity"/>
    <property type="evidence" value="ECO:0007669"/>
    <property type="project" value="UniProtKB-EC"/>
</dbReference>
<dbReference type="Pfam" id="PF02805">
    <property type="entry name" value="Ada_Zn_binding"/>
    <property type="match status" value="1"/>
</dbReference>
<dbReference type="InterPro" id="IPR036217">
    <property type="entry name" value="MethylDNA_cys_MeTrfase_DNAb"/>
</dbReference>
<dbReference type="InterPro" id="IPR001497">
    <property type="entry name" value="MethylDNA_cys_MeTrfase_AS"/>
</dbReference>
<evidence type="ECO:0000256" key="14">
    <source>
        <dbReference type="ARBA" id="ARBA00049348"/>
    </source>
</evidence>
<dbReference type="AlphaFoldDB" id="A0A4R7C566"/>
<dbReference type="Gene3D" id="1.10.10.60">
    <property type="entry name" value="Homeodomain-like"/>
    <property type="match status" value="2"/>
</dbReference>
<keyword evidence="10" id="KW-0238">DNA-binding</keyword>
<organism evidence="18 19">
    <name type="scientific">Enterovirga rhinocerotis</name>
    <dbReference type="NCBI Taxonomy" id="1339210"/>
    <lineage>
        <taxon>Bacteria</taxon>
        <taxon>Pseudomonadati</taxon>
        <taxon>Pseudomonadota</taxon>
        <taxon>Alphaproteobacteria</taxon>
        <taxon>Hyphomicrobiales</taxon>
        <taxon>Methylobacteriaceae</taxon>
        <taxon>Enterovirga</taxon>
    </lineage>
</organism>
<feature type="binding site" evidence="16">
    <location>
        <position position="40"/>
    </location>
    <ligand>
        <name>Zn(2+)</name>
        <dbReference type="ChEBI" id="CHEBI:29105"/>
    </ligand>
</feature>
<name>A0A4R7C566_9HYPH</name>
<dbReference type="GO" id="GO:0043565">
    <property type="term" value="F:sequence-specific DNA binding"/>
    <property type="evidence" value="ECO:0007669"/>
    <property type="project" value="InterPro"/>
</dbReference>
<dbReference type="SUPFAM" id="SSF46767">
    <property type="entry name" value="Methylated DNA-protein cysteine methyltransferase, C-terminal domain"/>
    <property type="match status" value="1"/>
</dbReference>
<dbReference type="InterPro" id="IPR036631">
    <property type="entry name" value="MGMT_N_sf"/>
</dbReference>
<reference evidence="18 19" key="1">
    <citation type="submission" date="2019-03" db="EMBL/GenBank/DDBJ databases">
        <title>Genomic Encyclopedia of Type Strains, Phase IV (KMG-IV): sequencing the most valuable type-strain genomes for metagenomic binning, comparative biology and taxonomic classification.</title>
        <authorList>
            <person name="Goeker M."/>
        </authorList>
    </citation>
    <scope>NUCLEOTIDE SEQUENCE [LARGE SCALE GENOMIC DNA]</scope>
    <source>
        <strain evidence="18 19">DSM 25903</strain>
    </source>
</reference>
<evidence type="ECO:0000259" key="17">
    <source>
        <dbReference type="PROSITE" id="PS01124"/>
    </source>
</evidence>
<evidence type="ECO:0000256" key="11">
    <source>
        <dbReference type="ARBA" id="ARBA00023159"/>
    </source>
</evidence>
<evidence type="ECO:0000256" key="13">
    <source>
        <dbReference type="ARBA" id="ARBA00023204"/>
    </source>
</evidence>
<dbReference type="Pfam" id="PF12833">
    <property type="entry name" value="HTH_18"/>
    <property type="match status" value="1"/>
</dbReference>
<dbReference type="Proteomes" id="UP000295122">
    <property type="component" value="Unassembled WGS sequence"/>
</dbReference>
<evidence type="ECO:0000256" key="6">
    <source>
        <dbReference type="ARBA" id="ARBA00022723"/>
    </source>
</evidence>
<evidence type="ECO:0000256" key="15">
    <source>
        <dbReference type="PIRSR" id="PIRSR000409-1"/>
    </source>
</evidence>
<dbReference type="GO" id="GO:0008270">
    <property type="term" value="F:zinc ion binding"/>
    <property type="evidence" value="ECO:0007669"/>
    <property type="project" value="InterPro"/>
</dbReference>
<keyword evidence="19" id="KW-1185">Reference proteome</keyword>
<evidence type="ECO:0000256" key="9">
    <source>
        <dbReference type="ARBA" id="ARBA00023015"/>
    </source>
</evidence>
<accession>A0A4R7C566</accession>
<dbReference type="Gene3D" id="3.30.160.70">
    <property type="entry name" value="Methylated DNA-protein cysteine methyltransferase domain"/>
    <property type="match status" value="1"/>
</dbReference>
<dbReference type="NCBIfam" id="TIGR00589">
    <property type="entry name" value="ogt"/>
    <property type="match status" value="1"/>
</dbReference>
<dbReference type="SUPFAM" id="SSF57884">
    <property type="entry name" value="Ada DNA repair protein, N-terminal domain (N-Ada 10)"/>
    <property type="match status" value="1"/>
</dbReference>
<keyword evidence="8 16" id="KW-0862">Zinc</keyword>
<keyword evidence="6 16" id="KW-0479">Metal-binding</keyword>
<feature type="binding site" evidence="16">
    <location>
        <position position="74"/>
    </location>
    <ligand>
        <name>Zn(2+)</name>
        <dbReference type="ChEBI" id="CHEBI:29105"/>
    </ligand>
</feature>
<keyword evidence="4 18" id="KW-0489">Methyltransferase</keyword>
<dbReference type="SUPFAM" id="SSF53155">
    <property type="entry name" value="Methylated DNA-protein cysteine methyltransferase domain"/>
    <property type="match status" value="1"/>
</dbReference>
<dbReference type="InterPro" id="IPR014048">
    <property type="entry name" value="MethylDNA_cys_MeTrfase_DNA-bd"/>
</dbReference>
<dbReference type="InterPro" id="IPR036388">
    <property type="entry name" value="WH-like_DNA-bd_sf"/>
</dbReference>
<protein>
    <recommendedName>
        <fullName evidence="3">methylated-DNA--[protein]-cysteine S-methyltransferase</fullName>
        <ecNumber evidence="3">2.1.1.63</ecNumber>
    </recommendedName>
</protein>
<dbReference type="Pfam" id="PF01035">
    <property type="entry name" value="DNA_binding_1"/>
    <property type="match status" value="1"/>
</dbReference>
<dbReference type="InterPro" id="IPR018062">
    <property type="entry name" value="HTH_AraC-typ_CS"/>
</dbReference>
<evidence type="ECO:0000256" key="12">
    <source>
        <dbReference type="ARBA" id="ARBA00023163"/>
    </source>
</evidence>
<comment type="cofactor">
    <cofactor evidence="16">
        <name>Zn(2+)</name>
        <dbReference type="ChEBI" id="CHEBI:29105"/>
    </cofactor>
    <text evidence="16">Binds 1 zinc ion per subunit.</text>
</comment>
<dbReference type="PANTHER" id="PTHR10815">
    <property type="entry name" value="METHYLATED-DNA--PROTEIN-CYSTEINE METHYLTRANSFERASE"/>
    <property type="match status" value="1"/>
</dbReference>
<evidence type="ECO:0000256" key="5">
    <source>
        <dbReference type="ARBA" id="ARBA00022679"/>
    </source>
</evidence>
<comment type="catalytic activity">
    <reaction evidence="14">
        <text>a 6-O-methyl-2'-deoxyguanosine in DNA + L-cysteinyl-[protein] = S-methyl-L-cysteinyl-[protein] + a 2'-deoxyguanosine in DNA</text>
        <dbReference type="Rhea" id="RHEA:24000"/>
        <dbReference type="Rhea" id="RHEA-COMP:10131"/>
        <dbReference type="Rhea" id="RHEA-COMP:10132"/>
        <dbReference type="Rhea" id="RHEA-COMP:11367"/>
        <dbReference type="Rhea" id="RHEA-COMP:11368"/>
        <dbReference type="ChEBI" id="CHEBI:29950"/>
        <dbReference type="ChEBI" id="CHEBI:82612"/>
        <dbReference type="ChEBI" id="CHEBI:85445"/>
        <dbReference type="ChEBI" id="CHEBI:85448"/>
        <dbReference type="EC" id="2.1.1.63"/>
    </reaction>
</comment>
<dbReference type="CDD" id="cd06445">
    <property type="entry name" value="ATase"/>
    <property type="match status" value="1"/>
</dbReference>